<dbReference type="EMBL" id="AZGM01000073">
    <property type="protein sequence ID" value="KRM26840.1"/>
    <property type="molecule type" value="Genomic_DNA"/>
</dbReference>
<reference evidence="3 4" key="1">
    <citation type="journal article" date="2015" name="Genome Announc.">
        <title>Expanding the biotechnology potential of lactobacilli through comparative genomics of 213 strains and associated genera.</title>
        <authorList>
            <person name="Sun Z."/>
            <person name="Harris H.M."/>
            <person name="McCann A."/>
            <person name="Guo C."/>
            <person name="Argimon S."/>
            <person name="Zhang W."/>
            <person name="Yang X."/>
            <person name="Jeffery I.B."/>
            <person name="Cooney J.C."/>
            <person name="Kagawa T.F."/>
            <person name="Liu W."/>
            <person name="Song Y."/>
            <person name="Salvetti E."/>
            <person name="Wrobel A."/>
            <person name="Rasinkangas P."/>
            <person name="Parkhill J."/>
            <person name="Rea M.C."/>
            <person name="O'Sullivan O."/>
            <person name="Ritari J."/>
            <person name="Douillard F.P."/>
            <person name="Paul Ross R."/>
            <person name="Yang R."/>
            <person name="Briner A.E."/>
            <person name="Felis G.E."/>
            <person name="de Vos W.M."/>
            <person name="Barrangou R."/>
            <person name="Klaenhammer T.R."/>
            <person name="Caufield P.W."/>
            <person name="Cui Y."/>
            <person name="Zhang H."/>
            <person name="O'Toole P.W."/>
        </authorList>
    </citation>
    <scope>NUCLEOTIDE SEQUENCE [LARGE SCALE GENOMIC DNA]</scope>
    <source>
        <strain evidence="3 4">DSM 6035</strain>
    </source>
</reference>
<evidence type="ECO:0000313" key="4">
    <source>
        <dbReference type="Proteomes" id="UP000051412"/>
    </source>
</evidence>
<feature type="chain" id="PRO_5039207562" evidence="2">
    <location>
        <begin position="25"/>
        <end position="236"/>
    </location>
</feature>
<feature type="region of interest" description="Disordered" evidence="1">
    <location>
        <begin position="136"/>
        <end position="168"/>
    </location>
</feature>
<dbReference type="RefSeq" id="WP_047767931.1">
    <property type="nucleotide sequence ID" value="NZ_AZGM01000073.1"/>
</dbReference>
<keyword evidence="4" id="KW-1185">Reference proteome</keyword>
<feature type="region of interest" description="Disordered" evidence="1">
    <location>
        <begin position="30"/>
        <end position="55"/>
    </location>
</feature>
<evidence type="ECO:0000256" key="1">
    <source>
        <dbReference type="SAM" id="MobiDB-lite"/>
    </source>
</evidence>
<dbReference type="Proteomes" id="UP000051412">
    <property type="component" value="Unassembled WGS sequence"/>
</dbReference>
<evidence type="ECO:0000256" key="2">
    <source>
        <dbReference type="SAM" id="SignalP"/>
    </source>
</evidence>
<keyword evidence="3" id="KW-0449">Lipoprotein</keyword>
<gene>
    <name evidence="3" type="ORF">FD32_GL000242</name>
</gene>
<evidence type="ECO:0000313" key="3">
    <source>
        <dbReference type="EMBL" id="KRM26840.1"/>
    </source>
</evidence>
<dbReference type="PATRIC" id="fig|1423782.4.peg.244"/>
<name>A0A0R1X9J1_9LACO</name>
<dbReference type="STRING" id="1423782.FD32_GL000242"/>
<sequence>MQKKQLFNKMITGTAAVAIALTLAACGNHDSATSSTSSTSSSVRSSETTSGSAYRAANKLIRNEDYQGAYDRLNNTNNRSTQADNIATDLQNYMSARKAYRNGDYATASNNLKEQKSTSPAMRDAYSELQDKIDSAQKGSTSTSQNANSAATTSSATKSAASSSSTATAKTTDDVVVEFANKMGFSGEKGYQIITTSKSGNTYKFEVRRNNSDNTVSNMVGFYQYNSETGAVTKLS</sequence>
<organism evidence="3 4">
    <name type="scientific">Limosilactobacillus panis DSM 6035</name>
    <dbReference type="NCBI Taxonomy" id="1423782"/>
    <lineage>
        <taxon>Bacteria</taxon>
        <taxon>Bacillati</taxon>
        <taxon>Bacillota</taxon>
        <taxon>Bacilli</taxon>
        <taxon>Lactobacillales</taxon>
        <taxon>Lactobacillaceae</taxon>
        <taxon>Limosilactobacillus</taxon>
    </lineage>
</organism>
<feature type="signal peptide" evidence="2">
    <location>
        <begin position="1"/>
        <end position="24"/>
    </location>
</feature>
<proteinExistence type="predicted"/>
<protein>
    <submittedName>
        <fullName evidence="3">Lipoprotein</fullName>
    </submittedName>
</protein>
<feature type="compositionally biased region" description="Low complexity" evidence="1">
    <location>
        <begin position="30"/>
        <end position="52"/>
    </location>
</feature>
<keyword evidence="2" id="KW-0732">Signal</keyword>
<accession>A0A0R1X9J1</accession>
<comment type="caution">
    <text evidence="3">The sequence shown here is derived from an EMBL/GenBank/DDBJ whole genome shotgun (WGS) entry which is preliminary data.</text>
</comment>
<dbReference type="AlphaFoldDB" id="A0A0R1X9J1"/>
<feature type="compositionally biased region" description="Low complexity" evidence="1">
    <location>
        <begin position="140"/>
        <end position="168"/>
    </location>
</feature>
<dbReference type="OrthoDB" id="2329972at2"/>
<dbReference type="PROSITE" id="PS51257">
    <property type="entry name" value="PROKAR_LIPOPROTEIN"/>
    <property type="match status" value="1"/>
</dbReference>